<evidence type="ECO:0000256" key="1">
    <source>
        <dbReference type="SAM" id="MobiDB-lite"/>
    </source>
</evidence>
<keyword evidence="2" id="KW-0812">Transmembrane</keyword>
<keyword evidence="3" id="KW-0732">Signal</keyword>
<feature type="region of interest" description="Disordered" evidence="1">
    <location>
        <begin position="342"/>
        <end position="533"/>
    </location>
</feature>
<keyword evidence="2" id="KW-0472">Membrane</keyword>
<feature type="signal peptide" evidence="3">
    <location>
        <begin position="1"/>
        <end position="27"/>
    </location>
</feature>
<gene>
    <name evidence="4" type="ORF">OHK93_005931</name>
</gene>
<keyword evidence="2" id="KW-1133">Transmembrane helix</keyword>
<accession>A0AA43QKN0</accession>
<feature type="compositionally biased region" description="Low complexity" evidence="1">
    <location>
        <begin position="347"/>
        <end position="397"/>
    </location>
</feature>
<feature type="transmembrane region" description="Helical" evidence="2">
    <location>
        <begin position="276"/>
        <end position="293"/>
    </location>
</feature>
<feature type="transmembrane region" description="Helical" evidence="2">
    <location>
        <begin position="242"/>
        <end position="264"/>
    </location>
</feature>
<evidence type="ECO:0000313" key="4">
    <source>
        <dbReference type="EMBL" id="MDI1486671.1"/>
    </source>
</evidence>
<reference evidence="4" key="1">
    <citation type="journal article" date="2023" name="Genome Biol. Evol.">
        <title>First Whole Genome Sequence and Flow Cytometry Genome Size Data for the Lichen-Forming Fungus Ramalina farinacea (Ascomycota).</title>
        <authorList>
            <person name="Llewellyn T."/>
            <person name="Mian S."/>
            <person name="Hill R."/>
            <person name="Leitch I.J."/>
            <person name="Gaya E."/>
        </authorList>
    </citation>
    <scope>NUCLEOTIDE SEQUENCE</scope>
    <source>
        <strain evidence="4">LIQ254RAFAR</strain>
    </source>
</reference>
<evidence type="ECO:0000256" key="3">
    <source>
        <dbReference type="SAM" id="SignalP"/>
    </source>
</evidence>
<feature type="compositionally biased region" description="Pro residues" evidence="1">
    <location>
        <begin position="421"/>
        <end position="432"/>
    </location>
</feature>
<name>A0AA43QKN0_9LECA</name>
<keyword evidence="5" id="KW-1185">Reference proteome</keyword>
<comment type="caution">
    <text evidence="4">The sequence shown here is derived from an EMBL/GenBank/DDBJ whole genome shotgun (WGS) entry which is preliminary data.</text>
</comment>
<sequence>MRSILHSTSLLPLFLLLLLHLLPHVHATQWTVKSYAIETTYTETDDTYPTDSYTGSTTVYLTNLATTPTVTPTSTTSDVSSSSNVTYITYFYPPGAVPQAVLASATQTSTINGFTVTEFYMPIEYTAPASCSSHFTYTSSTIVNVPLGAETQVTPTSTTTSLLNNGDVYETAYLSANAVPLETPPSTTDFDYEYYVARCTNPATTSSYDPYGPSYTGLRSGGDDYSYDYSDGTCLGSLCPFWLIYIIIFCTLIPLLFILGLFESYFWFSRLMKGKYALRGVPIFWVLLSLWALCCLRTSQHAQPQEQAQLEKQWREMGTGTRLSLWFKYGFRHRNPPQIEALKSQTQQQQPMMQQGPPGQQAYYYHPGQQPGQQQAYYPPVGQQQQPYYPPQGAAGSPTPPGQQPYYPPPNQPTNSYYAPPGAPGAGSPPPHGQQQQQAYYPPPVAAQQQPFYNSSPTSPSSPGSLSVQPYQAPLQQQQPQQSGWQQQTRDLAPAEITQPQAVSPVSPSESHGGPSGMPNTHGSAPAGHSYAG</sequence>
<organism evidence="4 5">
    <name type="scientific">Ramalina farinacea</name>
    <dbReference type="NCBI Taxonomy" id="258253"/>
    <lineage>
        <taxon>Eukaryota</taxon>
        <taxon>Fungi</taxon>
        <taxon>Dikarya</taxon>
        <taxon>Ascomycota</taxon>
        <taxon>Pezizomycotina</taxon>
        <taxon>Lecanoromycetes</taxon>
        <taxon>OSLEUM clade</taxon>
        <taxon>Lecanoromycetidae</taxon>
        <taxon>Lecanorales</taxon>
        <taxon>Lecanorineae</taxon>
        <taxon>Ramalinaceae</taxon>
        <taxon>Ramalina</taxon>
    </lineage>
</organism>
<feature type="compositionally biased region" description="Polar residues" evidence="1">
    <location>
        <begin position="498"/>
        <end position="510"/>
    </location>
</feature>
<dbReference type="EMBL" id="JAPUFD010000004">
    <property type="protein sequence ID" value="MDI1486671.1"/>
    <property type="molecule type" value="Genomic_DNA"/>
</dbReference>
<protein>
    <submittedName>
        <fullName evidence="4">Uncharacterized protein</fullName>
    </submittedName>
</protein>
<feature type="compositionally biased region" description="Pro residues" evidence="1">
    <location>
        <begin position="398"/>
        <end position="412"/>
    </location>
</feature>
<dbReference type="Proteomes" id="UP001161017">
    <property type="component" value="Unassembled WGS sequence"/>
</dbReference>
<dbReference type="AlphaFoldDB" id="A0AA43QKN0"/>
<evidence type="ECO:0000313" key="5">
    <source>
        <dbReference type="Proteomes" id="UP001161017"/>
    </source>
</evidence>
<feature type="chain" id="PRO_5041464235" evidence="3">
    <location>
        <begin position="28"/>
        <end position="533"/>
    </location>
</feature>
<evidence type="ECO:0000256" key="2">
    <source>
        <dbReference type="SAM" id="Phobius"/>
    </source>
</evidence>
<feature type="compositionally biased region" description="Low complexity" evidence="1">
    <location>
        <begin position="433"/>
        <end position="488"/>
    </location>
</feature>
<proteinExistence type="predicted"/>